<keyword evidence="3" id="KW-1185">Reference proteome</keyword>
<reference evidence="1 3" key="1">
    <citation type="submission" date="2016-06" db="EMBL/GenBank/DDBJ databases">
        <title>Bacterial characters and pathogenicity of Xenorhabdus hominickii from an entomopathogenic nematode, Steinernema monticolum.</title>
        <authorList>
            <person name="Park Y."/>
            <person name="Kim Y."/>
        </authorList>
    </citation>
    <scope>NUCLEOTIDE SEQUENCE [LARGE SCALE GENOMIC DNA]</scope>
    <source>
        <strain evidence="1 3">ANU1</strain>
    </source>
</reference>
<sequence length="109" mass="12121">MDKNKKASIEIELDASGMQKQLEELKDILSNFEFTSFEGGADHFFGLLLSNLSTMCDDIILSNGSFATMTDGSLKFIQCLNFGLKFELLTSALRADKSNLDIFDILTHT</sequence>
<name>A0A2G0Q5V2_XENHO</name>
<organism evidence="2 4">
    <name type="scientific">Xenorhabdus hominickii</name>
    <dbReference type="NCBI Taxonomy" id="351679"/>
    <lineage>
        <taxon>Bacteria</taxon>
        <taxon>Pseudomonadati</taxon>
        <taxon>Pseudomonadota</taxon>
        <taxon>Gammaproteobacteria</taxon>
        <taxon>Enterobacterales</taxon>
        <taxon>Morganellaceae</taxon>
        <taxon>Xenorhabdus</taxon>
    </lineage>
</organism>
<reference evidence="2 4" key="2">
    <citation type="journal article" date="2017" name="Nat. Microbiol.">
        <title>Natural product diversity associated with the nematode symbionts Photorhabdus and Xenorhabdus.</title>
        <authorList>
            <person name="Tobias N.J."/>
            <person name="Wolff H."/>
            <person name="Djahanschiri B."/>
            <person name="Grundmann F."/>
            <person name="Kronenwerth M."/>
            <person name="Shi Y.M."/>
            <person name="Simonyi S."/>
            <person name="Grun P."/>
            <person name="Shapiro-Ilan D."/>
            <person name="Pidot S.J."/>
            <person name="Stinear T.P."/>
            <person name="Ebersberger I."/>
            <person name="Bode H.B."/>
        </authorList>
    </citation>
    <scope>NUCLEOTIDE SEQUENCE [LARGE SCALE GENOMIC DNA]</scope>
    <source>
        <strain evidence="2 4">DSM 17903</strain>
    </source>
</reference>
<dbReference type="Proteomes" id="UP000225433">
    <property type="component" value="Unassembled WGS sequence"/>
</dbReference>
<evidence type="ECO:0000313" key="2">
    <source>
        <dbReference type="EMBL" id="PHM54571.1"/>
    </source>
</evidence>
<dbReference type="EMBL" id="CP016176">
    <property type="protein sequence ID" value="AOM39644.1"/>
    <property type="molecule type" value="Genomic_DNA"/>
</dbReference>
<accession>A0A2G0Q5V2</accession>
<protein>
    <submittedName>
        <fullName evidence="2">Uncharacterized protein</fullName>
    </submittedName>
</protein>
<proteinExistence type="predicted"/>
<gene>
    <name evidence="1" type="ORF">A9255_02965</name>
    <name evidence="2" type="ORF">Xhom_02514</name>
</gene>
<evidence type="ECO:0000313" key="4">
    <source>
        <dbReference type="Proteomes" id="UP000225433"/>
    </source>
</evidence>
<dbReference type="AlphaFoldDB" id="A0A2G0Q5V2"/>
<evidence type="ECO:0000313" key="3">
    <source>
        <dbReference type="Proteomes" id="UP000094600"/>
    </source>
</evidence>
<dbReference type="KEGG" id="xho:A9255_02965"/>
<dbReference type="EMBL" id="NJAI01000004">
    <property type="protein sequence ID" value="PHM54571.1"/>
    <property type="molecule type" value="Genomic_DNA"/>
</dbReference>
<evidence type="ECO:0000313" key="1">
    <source>
        <dbReference type="EMBL" id="AOM39644.1"/>
    </source>
</evidence>
<dbReference type="Proteomes" id="UP000094600">
    <property type="component" value="Chromosome"/>
</dbReference>